<name>A0A6C0DA07_9ZZZZ</name>
<sequence length="146" mass="17582">MNSYIFLIDKFKKRFCRKILLVEKDNELINDKVTIFLTNLLYNYKLNYLFRLNKINIVYEMDDLIFYNITKNNLKISPVILSSKITNKTDDVIQRYSIDIPIPIIMKIENLDENNELELTIMKKGKIIKLNYFFKDIIDKKLFEIL</sequence>
<accession>A0A6C0DA07</accession>
<protein>
    <submittedName>
        <fullName evidence="1">Uncharacterized protein</fullName>
    </submittedName>
</protein>
<reference evidence="1" key="1">
    <citation type="journal article" date="2020" name="Nature">
        <title>Giant virus diversity and host interactions through global metagenomics.</title>
        <authorList>
            <person name="Schulz F."/>
            <person name="Roux S."/>
            <person name="Paez-Espino D."/>
            <person name="Jungbluth S."/>
            <person name="Walsh D.A."/>
            <person name="Denef V.J."/>
            <person name="McMahon K.D."/>
            <person name="Konstantinidis K.T."/>
            <person name="Eloe-Fadrosh E.A."/>
            <person name="Kyrpides N.C."/>
            <person name="Woyke T."/>
        </authorList>
    </citation>
    <scope>NUCLEOTIDE SEQUENCE</scope>
    <source>
        <strain evidence="1">GVMAG-M-3300023174-131</strain>
    </source>
</reference>
<dbReference type="AlphaFoldDB" id="A0A6C0DA07"/>
<organism evidence="1">
    <name type="scientific">viral metagenome</name>
    <dbReference type="NCBI Taxonomy" id="1070528"/>
    <lineage>
        <taxon>unclassified sequences</taxon>
        <taxon>metagenomes</taxon>
        <taxon>organismal metagenomes</taxon>
    </lineage>
</organism>
<dbReference type="EMBL" id="MN739564">
    <property type="protein sequence ID" value="QHT13202.1"/>
    <property type="molecule type" value="Genomic_DNA"/>
</dbReference>
<evidence type="ECO:0000313" key="1">
    <source>
        <dbReference type="EMBL" id="QHT13202.1"/>
    </source>
</evidence>
<proteinExistence type="predicted"/>